<comment type="similarity">
    <text evidence="1">Belongs to the AAA ATPase family. BCS1 subfamily.</text>
</comment>
<evidence type="ECO:0000313" key="4">
    <source>
        <dbReference type="EMBL" id="XAH75938.1"/>
    </source>
</evidence>
<dbReference type="SMART" id="SM00382">
    <property type="entry name" value="AAA"/>
    <property type="match status" value="1"/>
</dbReference>
<sequence>MNKNDGIIKQVVTGTAVSLGISAITGIFQIVKSMKTSTIQIGEWDNSYNNVNKLLYRIEPKTYVKHRTPTTNKEFYELSENISYFIKLKNNNYLKVETYRDKNEKTSYPEHRLRISFFGKEKYKYREEFLTNALKMTDEKHIRVLYLNENEMSCDVIPHCFDNIVLNRSVKERITKGLSNWINSKDWYEEHQLVHKIGVFLYGKPGTGKSTIVKAISNMFDNAPILTIDPSNVMCSVNGILRTRKKYDGTIIVLIEDFDLCFKSREEEVESQSTNNSDLKSIQPKDSATNQNSLFQLLDGVYSTDNTIYIATTNYKDRIDSALIRYGRFDIQEELEYFDYDDALRFIRLLGYDKDVVDNFGLEYPVQPSYLQSKVMEYRAKNQKC</sequence>
<dbReference type="RefSeq" id="WP_342759514.1">
    <property type="nucleotide sequence ID" value="NZ_CP146256.1"/>
</dbReference>
<dbReference type="InterPro" id="IPR003959">
    <property type="entry name" value="ATPase_AAA_core"/>
</dbReference>
<dbReference type="SUPFAM" id="SSF52540">
    <property type="entry name" value="P-loop containing nucleoside triphosphate hydrolases"/>
    <property type="match status" value="1"/>
</dbReference>
<feature type="transmembrane region" description="Helical" evidence="2">
    <location>
        <begin position="12"/>
        <end position="31"/>
    </location>
</feature>
<dbReference type="Gene3D" id="3.40.50.300">
    <property type="entry name" value="P-loop containing nucleotide triphosphate hydrolases"/>
    <property type="match status" value="1"/>
</dbReference>
<keyword evidence="5" id="KW-1185">Reference proteome</keyword>
<gene>
    <name evidence="4" type="ORF">V6984_09325</name>
</gene>
<dbReference type="PANTHER" id="PTHR23070">
    <property type="entry name" value="BCS1 AAA-TYPE ATPASE"/>
    <property type="match status" value="1"/>
</dbReference>
<protein>
    <submittedName>
        <fullName evidence="4">AAA family ATPase</fullName>
    </submittedName>
</protein>
<dbReference type="Proteomes" id="UP001451571">
    <property type="component" value="Chromosome"/>
</dbReference>
<feature type="domain" description="AAA+ ATPase" evidence="3">
    <location>
        <begin position="195"/>
        <end position="339"/>
    </location>
</feature>
<organism evidence="4 5">
    <name type="scientific">Kineothrix sedimenti</name>
    <dbReference type="NCBI Taxonomy" id="3123317"/>
    <lineage>
        <taxon>Bacteria</taxon>
        <taxon>Bacillati</taxon>
        <taxon>Bacillota</taxon>
        <taxon>Clostridia</taxon>
        <taxon>Lachnospirales</taxon>
        <taxon>Lachnospiraceae</taxon>
        <taxon>Kineothrix</taxon>
    </lineage>
</organism>
<keyword evidence="2" id="KW-0812">Transmembrane</keyword>
<dbReference type="InterPro" id="IPR003593">
    <property type="entry name" value="AAA+_ATPase"/>
</dbReference>
<keyword evidence="2" id="KW-1133">Transmembrane helix</keyword>
<evidence type="ECO:0000256" key="1">
    <source>
        <dbReference type="ARBA" id="ARBA00007448"/>
    </source>
</evidence>
<dbReference type="EMBL" id="CP146256">
    <property type="protein sequence ID" value="XAH75938.1"/>
    <property type="molecule type" value="Genomic_DNA"/>
</dbReference>
<proteinExistence type="inferred from homology"/>
<dbReference type="InterPro" id="IPR027417">
    <property type="entry name" value="P-loop_NTPase"/>
</dbReference>
<evidence type="ECO:0000313" key="5">
    <source>
        <dbReference type="Proteomes" id="UP001451571"/>
    </source>
</evidence>
<dbReference type="InterPro" id="IPR050747">
    <property type="entry name" value="Mitochondrial_chaperone_BCS1"/>
</dbReference>
<evidence type="ECO:0000259" key="3">
    <source>
        <dbReference type="SMART" id="SM00382"/>
    </source>
</evidence>
<dbReference type="Pfam" id="PF00004">
    <property type="entry name" value="AAA"/>
    <property type="match status" value="1"/>
</dbReference>
<keyword evidence="2" id="KW-0472">Membrane</keyword>
<reference evidence="4 5" key="1">
    <citation type="submission" date="2024-02" db="EMBL/GenBank/DDBJ databases">
        <title>Bacterial strain from lacustrine sediment.</title>
        <authorList>
            <person name="Petit C."/>
            <person name="Fadhlaoui K."/>
        </authorList>
    </citation>
    <scope>NUCLEOTIDE SEQUENCE [LARGE SCALE GENOMIC DNA]</scope>
    <source>
        <strain evidence="4 5">IPX-CK</strain>
    </source>
</reference>
<name>A0ABZ3F063_9FIRM</name>
<accession>A0ABZ3F063</accession>
<evidence type="ECO:0000256" key="2">
    <source>
        <dbReference type="SAM" id="Phobius"/>
    </source>
</evidence>